<evidence type="ECO:0000256" key="5">
    <source>
        <dbReference type="ARBA" id="ARBA00023136"/>
    </source>
</evidence>
<dbReference type="InterPro" id="IPR008844">
    <property type="entry name" value="Spore_GerAC-like"/>
</dbReference>
<feature type="domain" description="Spore germination GerAC-like C-terminal" evidence="8">
    <location>
        <begin position="202"/>
        <end position="371"/>
    </location>
</feature>
<evidence type="ECO:0000313" key="11">
    <source>
        <dbReference type="Proteomes" id="UP001595715"/>
    </source>
</evidence>
<evidence type="ECO:0000256" key="3">
    <source>
        <dbReference type="ARBA" id="ARBA00022544"/>
    </source>
</evidence>
<accession>A0ABV8K6E8</accession>
<keyword evidence="5" id="KW-0472">Membrane</keyword>
<name>A0ABV8K6E8_9BACL</name>
<dbReference type="PANTHER" id="PTHR35789">
    <property type="entry name" value="SPORE GERMINATION PROTEIN B3"/>
    <property type="match status" value="1"/>
</dbReference>
<gene>
    <name evidence="10" type="ORF">ACFOZ8_18195</name>
</gene>
<keyword evidence="3" id="KW-0309">Germination</keyword>
<dbReference type="InterPro" id="IPR057336">
    <property type="entry name" value="GerAC_N"/>
</dbReference>
<evidence type="ECO:0000259" key="9">
    <source>
        <dbReference type="Pfam" id="PF25198"/>
    </source>
</evidence>
<comment type="similarity">
    <text evidence="2">Belongs to the GerABKC lipoprotein family.</text>
</comment>
<reference evidence="11" key="1">
    <citation type="journal article" date="2019" name="Int. J. Syst. Evol. Microbiol.">
        <title>The Global Catalogue of Microorganisms (GCM) 10K type strain sequencing project: providing services to taxonomists for standard genome sequencing and annotation.</title>
        <authorList>
            <consortium name="The Broad Institute Genomics Platform"/>
            <consortium name="The Broad Institute Genome Sequencing Center for Infectious Disease"/>
            <person name="Wu L."/>
            <person name="Ma J."/>
        </authorList>
    </citation>
    <scope>NUCLEOTIDE SEQUENCE [LARGE SCALE GENOMIC DNA]</scope>
    <source>
        <strain evidence="11">IBRC-M 10987</strain>
    </source>
</reference>
<evidence type="ECO:0000256" key="7">
    <source>
        <dbReference type="ARBA" id="ARBA00023288"/>
    </source>
</evidence>
<dbReference type="Pfam" id="PF05504">
    <property type="entry name" value="Spore_GerAC"/>
    <property type="match status" value="1"/>
</dbReference>
<evidence type="ECO:0000256" key="4">
    <source>
        <dbReference type="ARBA" id="ARBA00022729"/>
    </source>
</evidence>
<evidence type="ECO:0000256" key="1">
    <source>
        <dbReference type="ARBA" id="ARBA00004635"/>
    </source>
</evidence>
<dbReference type="Gene3D" id="3.30.300.210">
    <property type="entry name" value="Nutrient germinant receptor protein C, domain 3"/>
    <property type="match status" value="1"/>
</dbReference>
<dbReference type="NCBIfam" id="TIGR02887">
    <property type="entry name" value="spore_ger_x_C"/>
    <property type="match status" value="1"/>
</dbReference>
<proteinExistence type="inferred from homology"/>
<sequence>MSVTSIWIRAMLIIPFTLLLSGCYDRLDMEEASFSLVLGFDRDEQGNLLVYSSIPNFSKNARKKTQEIVVSSISPREGRLKSDAYSVGNFQARKLQVLVVSKALLQHKKEWDRYLDVFFRDGRNPVTSRILVFDGKLDELFDYHPPDKPILPLQLLGMLDSTDTRAETVVTTLQQLQRELLDKGQTPALPQITMDPELKLNRTALLDPDGRYAASLTSKEAMLLRLLRKNAAKFRLTIPVPKHLVVEPGAANVLSFSAEQTKTKIRVARKADKLRYDISVKMPVNLTEILFPIDVVAEKAQIEAACSAEIRKLLVALISKFQQKRLDPVGFGDYARAHEYAYFKRVQDHWVDEFAKAEINIQVNIVLTDIGAIE</sequence>
<keyword evidence="7" id="KW-0449">Lipoprotein</keyword>
<comment type="caution">
    <text evidence="10">The sequence shown here is derived from an EMBL/GenBank/DDBJ whole genome shotgun (WGS) entry which is preliminary data.</text>
</comment>
<dbReference type="InterPro" id="IPR046953">
    <property type="entry name" value="Spore_GerAC-like_C"/>
</dbReference>
<dbReference type="PANTHER" id="PTHR35789:SF1">
    <property type="entry name" value="SPORE GERMINATION PROTEIN B3"/>
    <property type="match status" value="1"/>
</dbReference>
<dbReference type="EMBL" id="JBHSAM010000028">
    <property type="protein sequence ID" value="MFC4101580.1"/>
    <property type="molecule type" value="Genomic_DNA"/>
</dbReference>
<evidence type="ECO:0000256" key="2">
    <source>
        <dbReference type="ARBA" id="ARBA00007886"/>
    </source>
</evidence>
<dbReference type="RefSeq" id="WP_377720191.1">
    <property type="nucleotide sequence ID" value="NZ_JBHSAM010000028.1"/>
</dbReference>
<comment type="subcellular location">
    <subcellularLocation>
        <location evidence="1">Membrane</location>
        <topology evidence="1">Lipid-anchor</topology>
    </subcellularLocation>
</comment>
<dbReference type="Pfam" id="PF25198">
    <property type="entry name" value="Spore_GerAC_N"/>
    <property type="match status" value="1"/>
</dbReference>
<evidence type="ECO:0000256" key="6">
    <source>
        <dbReference type="ARBA" id="ARBA00023139"/>
    </source>
</evidence>
<keyword evidence="11" id="KW-1185">Reference proteome</keyword>
<evidence type="ECO:0000313" key="10">
    <source>
        <dbReference type="EMBL" id="MFC4101580.1"/>
    </source>
</evidence>
<feature type="domain" description="Spore germination protein N-terminal" evidence="9">
    <location>
        <begin position="25"/>
        <end position="193"/>
    </location>
</feature>
<keyword evidence="4" id="KW-0732">Signal</keyword>
<protein>
    <submittedName>
        <fullName evidence="10">Ger(X)C family spore germination protein</fullName>
    </submittedName>
</protein>
<evidence type="ECO:0000259" key="8">
    <source>
        <dbReference type="Pfam" id="PF05504"/>
    </source>
</evidence>
<organism evidence="10 11">
    <name type="scientific">Paenibacillus xanthanilyticus</name>
    <dbReference type="NCBI Taxonomy" id="1783531"/>
    <lineage>
        <taxon>Bacteria</taxon>
        <taxon>Bacillati</taxon>
        <taxon>Bacillota</taxon>
        <taxon>Bacilli</taxon>
        <taxon>Bacillales</taxon>
        <taxon>Paenibacillaceae</taxon>
        <taxon>Paenibacillus</taxon>
    </lineage>
</organism>
<keyword evidence="6" id="KW-0564">Palmitate</keyword>
<dbReference type="InterPro" id="IPR038501">
    <property type="entry name" value="Spore_GerAC_C_sf"/>
</dbReference>
<dbReference type="Proteomes" id="UP001595715">
    <property type="component" value="Unassembled WGS sequence"/>
</dbReference>